<sequence length="143" mass="16458">MPIEINLKARCLSPNRPSEAATARLFFNCKVTDETYSEIQHLTRNYSGDTADFRFFIDKMHKTTKNEVFYVATIDHQCTRHNVTSGKLHTTQRYINFANECKQQSIDNTTSKYVCNIPEILLSSSILIGFQSTLLFIGLLLIW</sequence>
<evidence type="ECO:0000313" key="3">
    <source>
        <dbReference type="WBParaSite" id="BXY_1707900.1"/>
    </source>
</evidence>
<accession>A0A1I7SVK2</accession>
<keyword evidence="1" id="KW-0472">Membrane</keyword>
<evidence type="ECO:0000256" key="1">
    <source>
        <dbReference type="SAM" id="Phobius"/>
    </source>
</evidence>
<dbReference type="WBParaSite" id="BXY_1707900.1">
    <property type="protein sequence ID" value="BXY_1707900.1"/>
    <property type="gene ID" value="BXY_1707900"/>
</dbReference>
<keyword evidence="1" id="KW-0812">Transmembrane</keyword>
<dbReference type="AlphaFoldDB" id="A0A1I7SVK2"/>
<name>A0A1I7SVK2_BURXY</name>
<feature type="transmembrane region" description="Helical" evidence="1">
    <location>
        <begin position="120"/>
        <end position="142"/>
    </location>
</feature>
<keyword evidence="1" id="KW-1133">Transmembrane helix</keyword>
<organism evidence="2 3">
    <name type="scientific">Bursaphelenchus xylophilus</name>
    <name type="common">Pinewood nematode worm</name>
    <name type="synonym">Aphelenchoides xylophilus</name>
    <dbReference type="NCBI Taxonomy" id="6326"/>
    <lineage>
        <taxon>Eukaryota</taxon>
        <taxon>Metazoa</taxon>
        <taxon>Ecdysozoa</taxon>
        <taxon>Nematoda</taxon>
        <taxon>Chromadorea</taxon>
        <taxon>Rhabditida</taxon>
        <taxon>Tylenchina</taxon>
        <taxon>Tylenchomorpha</taxon>
        <taxon>Aphelenchoidea</taxon>
        <taxon>Aphelenchoididae</taxon>
        <taxon>Bursaphelenchus</taxon>
    </lineage>
</organism>
<proteinExistence type="predicted"/>
<reference evidence="3" key="1">
    <citation type="submission" date="2016-11" db="UniProtKB">
        <authorList>
            <consortium name="WormBaseParasite"/>
        </authorList>
    </citation>
    <scope>IDENTIFICATION</scope>
</reference>
<protein>
    <submittedName>
        <fullName evidence="3">CPXV099 protein</fullName>
    </submittedName>
</protein>
<evidence type="ECO:0000313" key="2">
    <source>
        <dbReference type="Proteomes" id="UP000095284"/>
    </source>
</evidence>
<dbReference type="Proteomes" id="UP000095284">
    <property type="component" value="Unplaced"/>
</dbReference>